<dbReference type="EMBL" id="GEDV01007639">
    <property type="protein sequence ID" value="JAP80918.1"/>
    <property type="molecule type" value="Transcribed_RNA"/>
</dbReference>
<feature type="chain" id="PRO_5007285804" evidence="1">
    <location>
        <begin position="19"/>
        <end position="121"/>
    </location>
</feature>
<organism evidence="2">
    <name type="scientific">Rhipicephalus appendiculatus</name>
    <name type="common">Brown ear tick</name>
    <dbReference type="NCBI Taxonomy" id="34631"/>
    <lineage>
        <taxon>Eukaryota</taxon>
        <taxon>Metazoa</taxon>
        <taxon>Ecdysozoa</taxon>
        <taxon>Arthropoda</taxon>
        <taxon>Chelicerata</taxon>
        <taxon>Arachnida</taxon>
        <taxon>Acari</taxon>
        <taxon>Parasitiformes</taxon>
        <taxon>Ixodida</taxon>
        <taxon>Ixodoidea</taxon>
        <taxon>Ixodidae</taxon>
        <taxon>Rhipicephalinae</taxon>
        <taxon>Rhipicephalus</taxon>
        <taxon>Rhipicephalus</taxon>
    </lineage>
</organism>
<protein>
    <submittedName>
        <fullName evidence="2">Carboxypeptidase inhibitor</fullName>
    </submittedName>
</protein>
<feature type="signal peptide" evidence="1">
    <location>
        <begin position="1"/>
        <end position="18"/>
    </location>
</feature>
<evidence type="ECO:0000256" key="1">
    <source>
        <dbReference type="SAM" id="SignalP"/>
    </source>
</evidence>
<name>A0A131YQP9_RHIAP</name>
<evidence type="ECO:0000313" key="2">
    <source>
        <dbReference type="EMBL" id="JAP80918.1"/>
    </source>
</evidence>
<sequence>MRTFALLCLFCLVLDVIAFRFPLICHLFGNTCVPKGDCPKENQSWIFGCGDKAVCCKTAKMPFCSTLGGTCQAVCGGSIKRNVTCSGLKACCIYTRKGEHATVGRQLVGHAKGKFIHKGTE</sequence>
<keyword evidence="1" id="KW-0732">Signal</keyword>
<reference evidence="2" key="1">
    <citation type="journal article" date="2016" name="Ticks Tick Borne Dis.">
        <title>De novo assembly and annotation of the salivary gland transcriptome of Rhipicephalus appendiculatus male and female ticks during blood feeding.</title>
        <authorList>
            <person name="de Castro M.H."/>
            <person name="de Klerk D."/>
            <person name="Pienaar R."/>
            <person name="Latif A.A."/>
            <person name="Rees D.J."/>
            <person name="Mans B.J."/>
        </authorList>
    </citation>
    <scope>NUCLEOTIDE SEQUENCE</scope>
    <source>
        <tissue evidence="2">Salivary glands</tissue>
    </source>
</reference>
<accession>A0A131YQP9</accession>
<dbReference type="AlphaFoldDB" id="A0A131YQP9"/>
<proteinExistence type="predicted"/>
<dbReference type="Gene3D" id="3.30.1680.50">
    <property type="entry name" value="Carboxypeptidase inhibitor, N-terminal domain"/>
    <property type="match status" value="1"/>
</dbReference>